<evidence type="ECO:0000256" key="5">
    <source>
        <dbReference type="ARBA" id="ARBA00022833"/>
    </source>
</evidence>
<evidence type="ECO:0000256" key="2">
    <source>
        <dbReference type="ARBA" id="ARBA00022723"/>
    </source>
</evidence>
<evidence type="ECO:0000256" key="8">
    <source>
        <dbReference type="PROSITE-ProRule" id="PRU00042"/>
    </source>
</evidence>
<evidence type="ECO:0000256" key="6">
    <source>
        <dbReference type="ARBA" id="ARBA00023242"/>
    </source>
</evidence>
<protein>
    <recommendedName>
        <fullName evidence="9">C2H2-type domain-containing protein</fullName>
    </recommendedName>
</protein>
<dbReference type="GO" id="GO:0008270">
    <property type="term" value="F:zinc ion binding"/>
    <property type="evidence" value="ECO:0007669"/>
    <property type="project" value="UniProtKB-KW"/>
</dbReference>
<comment type="similarity">
    <text evidence="7">Belongs to the snail C2H2-type zinc-finger protein family.</text>
</comment>
<keyword evidence="3" id="KW-0677">Repeat</keyword>
<evidence type="ECO:0000256" key="3">
    <source>
        <dbReference type="ARBA" id="ARBA00022737"/>
    </source>
</evidence>
<comment type="subcellular location">
    <subcellularLocation>
        <location evidence="1">Nucleus</location>
    </subcellularLocation>
</comment>
<dbReference type="InterPro" id="IPR036236">
    <property type="entry name" value="Znf_C2H2_sf"/>
</dbReference>
<name>A0A0P4WEQ1_SCYOL</name>
<evidence type="ECO:0000259" key="9">
    <source>
        <dbReference type="PROSITE" id="PS50157"/>
    </source>
</evidence>
<dbReference type="PROSITE" id="PS50157">
    <property type="entry name" value="ZINC_FINGER_C2H2_2"/>
    <property type="match status" value="1"/>
</dbReference>
<evidence type="ECO:0000256" key="1">
    <source>
        <dbReference type="ARBA" id="ARBA00004123"/>
    </source>
</evidence>
<keyword evidence="4 8" id="KW-0863">Zinc-finger</keyword>
<organism evidence="10">
    <name type="scientific">Scylla olivacea</name>
    <name type="common">Orange mud crab</name>
    <name type="synonym">Cancer olivacea</name>
    <dbReference type="NCBI Taxonomy" id="85551"/>
    <lineage>
        <taxon>Eukaryota</taxon>
        <taxon>Metazoa</taxon>
        <taxon>Ecdysozoa</taxon>
        <taxon>Arthropoda</taxon>
        <taxon>Crustacea</taxon>
        <taxon>Multicrustacea</taxon>
        <taxon>Malacostraca</taxon>
        <taxon>Eumalacostraca</taxon>
        <taxon>Eucarida</taxon>
        <taxon>Decapoda</taxon>
        <taxon>Pleocyemata</taxon>
        <taxon>Brachyura</taxon>
        <taxon>Eubrachyura</taxon>
        <taxon>Portunoidea</taxon>
        <taxon>Portunidae</taxon>
        <taxon>Portuninae</taxon>
        <taxon>Scylla</taxon>
    </lineage>
</organism>
<dbReference type="PANTHER" id="PTHR24388">
    <property type="entry name" value="ZINC FINGER PROTEIN"/>
    <property type="match status" value="1"/>
</dbReference>
<dbReference type="PANTHER" id="PTHR24388:SF54">
    <property type="entry name" value="PROTEIN ESCARGOT"/>
    <property type="match status" value="1"/>
</dbReference>
<dbReference type="Gene3D" id="3.30.160.60">
    <property type="entry name" value="Classic Zinc Finger"/>
    <property type="match status" value="2"/>
</dbReference>
<dbReference type="SUPFAM" id="SSF57667">
    <property type="entry name" value="beta-beta-alpha zinc fingers"/>
    <property type="match status" value="1"/>
</dbReference>
<evidence type="ECO:0000256" key="7">
    <source>
        <dbReference type="ARBA" id="ARBA00037948"/>
    </source>
</evidence>
<dbReference type="AlphaFoldDB" id="A0A0P4WEQ1"/>
<accession>A0A0P4WEQ1</accession>
<reference evidence="10" key="1">
    <citation type="submission" date="2015-09" db="EMBL/GenBank/DDBJ databases">
        <title>Scylla olivacea transcriptome.</title>
        <authorList>
            <person name="Ikhwanuddin M."/>
        </authorList>
    </citation>
    <scope>NUCLEOTIDE SEQUENCE</scope>
</reference>
<keyword evidence="6" id="KW-0539">Nucleus</keyword>
<sequence>MQRKTLVNLKVVILIESDYIISYKSLFISNYMKKLLLIYLHQSQMLLMTNPSTREIASMLEAVSGASKVLMAQCFLHPQLMEAVSLQLEEAGRMLVCEPVGGPLTEPRGEEGGQLRCPVCGRPSSRRDHLRRHMRIHTGEKPHKCPYCPFRSLLKWNVKSHMQRRHSLHWMPLAGSQ</sequence>
<evidence type="ECO:0000256" key="4">
    <source>
        <dbReference type="ARBA" id="ARBA00022771"/>
    </source>
</evidence>
<dbReference type="InterPro" id="IPR050527">
    <property type="entry name" value="Snail/Krueppel_Znf"/>
</dbReference>
<dbReference type="GO" id="GO:0000981">
    <property type="term" value="F:DNA-binding transcription factor activity, RNA polymerase II-specific"/>
    <property type="evidence" value="ECO:0007669"/>
    <property type="project" value="TreeGrafter"/>
</dbReference>
<dbReference type="EMBL" id="GDRN01039235">
    <property type="protein sequence ID" value="JAI67202.1"/>
    <property type="molecule type" value="Transcribed_RNA"/>
</dbReference>
<dbReference type="SMART" id="SM00355">
    <property type="entry name" value="ZnF_C2H2"/>
    <property type="match status" value="2"/>
</dbReference>
<proteinExistence type="inferred from homology"/>
<dbReference type="GO" id="GO:0000978">
    <property type="term" value="F:RNA polymerase II cis-regulatory region sequence-specific DNA binding"/>
    <property type="evidence" value="ECO:0007669"/>
    <property type="project" value="TreeGrafter"/>
</dbReference>
<keyword evidence="5" id="KW-0862">Zinc</keyword>
<dbReference type="InterPro" id="IPR013087">
    <property type="entry name" value="Znf_C2H2_type"/>
</dbReference>
<evidence type="ECO:0000313" key="10">
    <source>
        <dbReference type="EMBL" id="JAI67202.1"/>
    </source>
</evidence>
<keyword evidence="2" id="KW-0479">Metal-binding</keyword>
<dbReference type="FunFam" id="3.30.160.60:FF:001498">
    <property type="entry name" value="Zinc finger protein 404"/>
    <property type="match status" value="1"/>
</dbReference>
<feature type="domain" description="C2H2-type" evidence="9">
    <location>
        <begin position="115"/>
        <end position="142"/>
    </location>
</feature>
<dbReference type="GO" id="GO:0005634">
    <property type="term" value="C:nucleus"/>
    <property type="evidence" value="ECO:0007669"/>
    <property type="project" value="UniProtKB-SubCell"/>
</dbReference>
<dbReference type="Pfam" id="PF00096">
    <property type="entry name" value="zf-C2H2"/>
    <property type="match status" value="1"/>
</dbReference>